<evidence type="ECO:0000313" key="6">
    <source>
        <dbReference type="EMBL" id="GAA4041275.1"/>
    </source>
</evidence>
<dbReference type="PANTHER" id="PTHR10250">
    <property type="entry name" value="MICROSOMAL GLUTATHIONE S-TRANSFERASE"/>
    <property type="match status" value="1"/>
</dbReference>
<dbReference type="InterPro" id="IPR023352">
    <property type="entry name" value="MAPEG-like_dom_sf"/>
</dbReference>
<evidence type="ECO:0000256" key="1">
    <source>
        <dbReference type="ARBA" id="ARBA00004141"/>
    </source>
</evidence>
<evidence type="ECO:0000256" key="3">
    <source>
        <dbReference type="ARBA" id="ARBA00022989"/>
    </source>
</evidence>
<name>A0ABP7UE25_9SPHN</name>
<dbReference type="Proteomes" id="UP001424459">
    <property type="component" value="Unassembled WGS sequence"/>
</dbReference>
<proteinExistence type="predicted"/>
<organism evidence="6 7">
    <name type="scientific">Sphingomonas rosea</name>
    <dbReference type="NCBI Taxonomy" id="335605"/>
    <lineage>
        <taxon>Bacteria</taxon>
        <taxon>Pseudomonadati</taxon>
        <taxon>Pseudomonadota</taxon>
        <taxon>Alphaproteobacteria</taxon>
        <taxon>Sphingomonadales</taxon>
        <taxon>Sphingomonadaceae</taxon>
        <taxon>Sphingomonas</taxon>
    </lineage>
</organism>
<evidence type="ECO:0000256" key="5">
    <source>
        <dbReference type="SAM" id="Phobius"/>
    </source>
</evidence>
<reference evidence="7" key="1">
    <citation type="journal article" date="2019" name="Int. J. Syst. Evol. Microbiol.">
        <title>The Global Catalogue of Microorganisms (GCM) 10K type strain sequencing project: providing services to taxonomists for standard genome sequencing and annotation.</title>
        <authorList>
            <consortium name="The Broad Institute Genomics Platform"/>
            <consortium name="The Broad Institute Genome Sequencing Center for Infectious Disease"/>
            <person name="Wu L."/>
            <person name="Ma J."/>
        </authorList>
    </citation>
    <scope>NUCLEOTIDE SEQUENCE [LARGE SCALE GENOMIC DNA]</scope>
    <source>
        <strain evidence="7">JCM 17564</strain>
    </source>
</reference>
<evidence type="ECO:0000313" key="7">
    <source>
        <dbReference type="Proteomes" id="UP001424459"/>
    </source>
</evidence>
<feature type="transmembrane region" description="Helical" evidence="5">
    <location>
        <begin position="6"/>
        <end position="25"/>
    </location>
</feature>
<dbReference type="PANTHER" id="PTHR10250:SF15">
    <property type="entry name" value="MICROSOMAL GLUTATHIONE S-TRANSFERASE-RELATED"/>
    <property type="match status" value="1"/>
</dbReference>
<dbReference type="Pfam" id="PF01124">
    <property type="entry name" value="MAPEG"/>
    <property type="match status" value="1"/>
</dbReference>
<feature type="transmembrane region" description="Helical" evidence="5">
    <location>
        <begin position="79"/>
        <end position="98"/>
    </location>
</feature>
<evidence type="ECO:0000256" key="4">
    <source>
        <dbReference type="ARBA" id="ARBA00023136"/>
    </source>
</evidence>
<gene>
    <name evidence="6" type="ORF">GCM10022281_22830</name>
</gene>
<dbReference type="RefSeq" id="WP_344697213.1">
    <property type="nucleotide sequence ID" value="NZ_BAABBR010000001.1"/>
</dbReference>
<evidence type="ECO:0000256" key="2">
    <source>
        <dbReference type="ARBA" id="ARBA00022692"/>
    </source>
</evidence>
<feature type="transmembrane region" description="Helical" evidence="5">
    <location>
        <begin position="55"/>
        <end position="73"/>
    </location>
</feature>
<sequence>MTDYPLTAASLLLACAIFFWAMFLVGRARGKYQVQAPAVTGAPEFERVFRAQQNTVEQMIVFVPLLALAAAFWGDKWGAVYGLVWCAGRFLYITTYAADAQKRAVGFMVTALSSMLVLAGLAITLLLRFL</sequence>
<dbReference type="InterPro" id="IPR001129">
    <property type="entry name" value="Membr-assoc_MAPEG"/>
</dbReference>
<keyword evidence="2 5" id="KW-0812">Transmembrane</keyword>
<dbReference type="EMBL" id="BAABBR010000001">
    <property type="protein sequence ID" value="GAA4041275.1"/>
    <property type="molecule type" value="Genomic_DNA"/>
</dbReference>
<keyword evidence="4 5" id="KW-0472">Membrane</keyword>
<dbReference type="InterPro" id="IPR050997">
    <property type="entry name" value="MAPEG"/>
</dbReference>
<accession>A0ABP7UE25</accession>
<dbReference type="SUPFAM" id="SSF161084">
    <property type="entry name" value="MAPEG domain-like"/>
    <property type="match status" value="1"/>
</dbReference>
<protein>
    <submittedName>
        <fullName evidence="6">MAPEG family protein</fullName>
    </submittedName>
</protein>
<feature type="transmembrane region" description="Helical" evidence="5">
    <location>
        <begin position="105"/>
        <end position="127"/>
    </location>
</feature>
<comment type="subcellular location">
    <subcellularLocation>
        <location evidence="1">Membrane</location>
        <topology evidence="1">Multi-pass membrane protein</topology>
    </subcellularLocation>
</comment>
<keyword evidence="3 5" id="KW-1133">Transmembrane helix</keyword>
<comment type="caution">
    <text evidence="6">The sequence shown here is derived from an EMBL/GenBank/DDBJ whole genome shotgun (WGS) entry which is preliminary data.</text>
</comment>
<dbReference type="Gene3D" id="1.20.120.550">
    <property type="entry name" value="Membrane associated eicosanoid/glutathione metabolism-like domain"/>
    <property type="match status" value="1"/>
</dbReference>
<keyword evidence="7" id="KW-1185">Reference proteome</keyword>